<dbReference type="AlphaFoldDB" id="A0AB34KUM3"/>
<reference evidence="9 10" key="1">
    <citation type="journal article" date="2020" name="Microbiol. Resour. Announc.">
        <title>Draft Genome Sequence of a Cladosporium Species Isolated from the Mesophotic Ascidian Didemnum maculosum.</title>
        <authorList>
            <person name="Gioti A."/>
            <person name="Siaperas R."/>
            <person name="Nikolaivits E."/>
            <person name="Le Goff G."/>
            <person name="Ouazzani J."/>
            <person name="Kotoulas G."/>
            <person name="Topakas E."/>
        </authorList>
    </citation>
    <scope>NUCLEOTIDE SEQUENCE [LARGE SCALE GENOMIC DNA]</scope>
    <source>
        <strain evidence="9 10">TM138-S3</strain>
    </source>
</reference>
<dbReference type="GO" id="GO:0016491">
    <property type="term" value="F:oxidoreductase activity"/>
    <property type="evidence" value="ECO:0007669"/>
    <property type="project" value="UniProtKB-KW"/>
</dbReference>
<evidence type="ECO:0000256" key="2">
    <source>
        <dbReference type="ARBA" id="ARBA00005466"/>
    </source>
</evidence>
<comment type="similarity">
    <text evidence="2">Belongs to the oxygen-dependent FAD-linked oxidoreductase family.</text>
</comment>
<dbReference type="InterPro" id="IPR036318">
    <property type="entry name" value="FAD-bd_PCMH-like_sf"/>
</dbReference>
<dbReference type="InterPro" id="IPR006094">
    <property type="entry name" value="Oxid_FAD_bind_N"/>
</dbReference>
<comment type="cofactor">
    <cofactor evidence="1">
        <name>FAD</name>
        <dbReference type="ChEBI" id="CHEBI:57692"/>
    </cofactor>
</comment>
<keyword evidence="3" id="KW-0285">Flavoprotein</keyword>
<dbReference type="SUPFAM" id="SSF56176">
    <property type="entry name" value="FAD-binding/transporter-associated domain-like"/>
    <property type="match status" value="1"/>
</dbReference>
<feature type="region of interest" description="Disordered" evidence="6">
    <location>
        <begin position="87"/>
        <end position="127"/>
    </location>
</feature>
<evidence type="ECO:0000256" key="5">
    <source>
        <dbReference type="ARBA" id="ARBA00023002"/>
    </source>
</evidence>
<evidence type="ECO:0000313" key="9">
    <source>
        <dbReference type="EMBL" id="KAL1587028.1"/>
    </source>
</evidence>
<proteinExistence type="inferred from homology"/>
<evidence type="ECO:0000256" key="1">
    <source>
        <dbReference type="ARBA" id="ARBA00001974"/>
    </source>
</evidence>
<feature type="signal peptide" evidence="7">
    <location>
        <begin position="1"/>
        <end position="18"/>
    </location>
</feature>
<dbReference type="PANTHER" id="PTHR42973">
    <property type="entry name" value="BINDING OXIDOREDUCTASE, PUTATIVE (AFU_ORTHOLOGUE AFUA_1G17690)-RELATED"/>
    <property type="match status" value="1"/>
</dbReference>
<evidence type="ECO:0000259" key="8">
    <source>
        <dbReference type="PROSITE" id="PS51387"/>
    </source>
</evidence>
<accession>A0AB34KUM3</accession>
<keyword evidence="4" id="KW-0274">FAD</keyword>
<feature type="chain" id="PRO_5044316394" description="FAD-binding PCMH-type domain-containing protein" evidence="7">
    <location>
        <begin position="19"/>
        <end position="711"/>
    </location>
</feature>
<keyword evidence="7" id="KW-0732">Signal</keyword>
<dbReference type="GO" id="GO:0071949">
    <property type="term" value="F:FAD binding"/>
    <property type="evidence" value="ECO:0007669"/>
    <property type="project" value="InterPro"/>
</dbReference>
<protein>
    <recommendedName>
        <fullName evidence="8">FAD-binding PCMH-type domain-containing protein</fullName>
    </recommendedName>
</protein>
<dbReference type="Pfam" id="PF08031">
    <property type="entry name" value="BBE"/>
    <property type="match status" value="1"/>
</dbReference>
<dbReference type="InterPro" id="IPR016169">
    <property type="entry name" value="FAD-bd_PCMH_sub2"/>
</dbReference>
<evidence type="ECO:0000256" key="4">
    <source>
        <dbReference type="ARBA" id="ARBA00022827"/>
    </source>
</evidence>
<name>A0AB34KUM3_9PEZI</name>
<organism evidence="9 10">
    <name type="scientific">Cladosporium halotolerans</name>
    <dbReference type="NCBI Taxonomy" id="1052096"/>
    <lineage>
        <taxon>Eukaryota</taxon>
        <taxon>Fungi</taxon>
        <taxon>Dikarya</taxon>
        <taxon>Ascomycota</taxon>
        <taxon>Pezizomycotina</taxon>
        <taxon>Dothideomycetes</taxon>
        <taxon>Dothideomycetidae</taxon>
        <taxon>Cladosporiales</taxon>
        <taxon>Cladosporiaceae</taxon>
        <taxon>Cladosporium</taxon>
    </lineage>
</organism>
<dbReference type="InterPro" id="IPR012951">
    <property type="entry name" value="BBE"/>
</dbReference>
<comment type="caution">
    <text evidence="9">The sequence shown here is derived from an EMBL/GenBank/DDBJ whole genome shotgun (WGS) entry which is preliminary data.</text>
</comment>
<keyword evidence="5" id="KW-0560">Oxidoreductase</keyword>
<keyword evidence="10" id="KW-1185">Reference proteome</keyword>
<dbReference type="Gene3D" id="3.30.465.10">
    <property type="match status" value="2"/>
</dbReference>
<sequence length="711" mass="78361">MLFPRLILASSFILAAAAQHGTSSPVSSSAAASTGSPSATLISEAGHIPLFHFEEEQWSQLSLKKLPAPQRLLFSFDKVRATDRVRNIDRPANDTGHRVKPSSTALLEDGGSALRGPSPPHLPNGLHDNEVQERCKVYPGDPAWPKPGEWEQLNDTLGGALIKGVPAASVCYFNGTRRHDETACSKLTANWTDSYTHLNDPIEMFSPVYQGLTCQPTSWYDSGECTQGGYPTYTVNVSTTAQLQVAVNFARNTGVRFVIKNTGHDFSGKSGGAGSLSVWVHHLKDIAYIPSYGNATTDYDGPAFKAGAGVQVYEIYAAARDHGLLVIGGEGQTVGAMGGYVQGGGHSPLSSLYGMAADQVLNYEIVTADGRFVTANAKENSDLFWALRGGGGSTYGVVTSAVIKAYPDMRFTSTSFSYSTKDVSLDSFWAGFRAYLNYFPTNVAAGTYSYFFVLPSGDEFTFLMQPFFAPNMSKNETEELLRPWMNDLTKLGIDIKPKYKEYSTFWDAWNASFPLEAIEKTHVASASRLWPRTNWSNETILNSTYEAIKASADAGLTTIAFNQAPTWAAGGKQDTAVNPAWRETLCHMISSVNWPMYASTEEQMEIRQEFTFKHMQRWRDFSRGAGSYLSESDRLEPNFQWAFYGSHYPRLLELKQKFDPKNVFWASTAVGSEFFQVESVDGLPNENGPLCRKDKPDMYAAEGPDWVPSEW</sequence>
<feature type="domain" description="FAD-binding PCMH-type" evidence="8">
    <location>
        <begin position="227"/>
        <end position="408"/>
    </location>
</feature>
<dbReference type="PANTHER" id="PTHR42973:SF39">
    <property type="entry name" value="FAD-BINDING PCMH-TYPE DOMAIN-CONTAINING PROTEIN"/>
    <property type="match status" value="1"/>
</dbReference>
<dbReference type="InterPro" id="IPR016166">
    <property type="entry name" value="FAD-bd_PCMH"/>
</dbReference>
<evidence type="ECO:0000256" key="3">
    <source>
        <dbReference type="ARBA" id="ARBA00022630"/>
    </source>
</evidence>
<dbReference type="Pfam" id="PF01565">
    <property type="entry name" value="FAD_binding_4"/>
    <property type="match status" value="1"/>
</dbReference>
<dbReference type="InterPro" id="IPR050416">
    <property type="entry name" value="FAD-linked_Oxidoreductase"/>
</dbReference>
<gene>
    <name evidence="9" type="ORF">WHR41_04087</name>
</gene>
<feature type="compositionally biased region" description="Basic and acidic residues" evidence="6">
    <location>
        <begin position="87"/>
        <end position="97"/>
    </location>
</feature>
<evidence type="ECO:0000313" key="10">
    <source>
        <dbReference type="Proteomes" id="UP000803884"/>
    </source>
</evidence>
<evidence type="ECO:0000256" key="7">
    <source>
        <dbReference type="SAM" id="SignalP"/>
    </source>
</evidence>
<dbReference type="PROSITE" id="PS51387">
    <property type="entry name" value="FAD_PCMH"/>
    <property type="match status" value="1"/>
</dbReference>
<dbReference type="RefSeq" id="XP_069230133.1">
    <property type="nucleotide sequence ID" value="XM_069372693.1"/>
</dbReference>
<evidence type="ECO:0000256" key="6">
    <source>
        <dbReference type="SAM" id="MobiDB-lite"/>
    </source>
</evidence>
<dbReference type="EMBL" id="JAAQHG020000012">
    <property type="protein sequence ID" value="KAL1587028.1"/>
    <property type="molecule type" value="Genomic_DNA"/>
</dbReference>
<dbReference type="Proteomes" id="UP000803884">
    <property type="component" value="Unassembled WGS sequence"/>
</dbReference>
<dbReference type="GeneID" id="96005531"/>